<dbReference type="Proteomes" id="UP000076825">
    <property type="component" value="Chromosome 1"/>
</dbReference>
<name>A0A157S717_9BORD</name>
<reference evidence="1 2" key="1">
    <citation type="submission" date="2016-04" db="EMBL/GenBank/DDBJ databases">
        <authorList>
            <consortium name="Pathogen Informatics"/>
        </authorList>
    </citation>
    <scope>NUCLEOTIDE SEQUENCE [LARGE SCALE GENOMIC DNA]</scope>
    <source>
        <strain evidence="1 2">H044680328</strain>
    </source>
</reference>
<dbReference type="EMBL" id="LT546645">
    <property type="protein sequence ID" value="SAI66212.1"/>
    <property type="molecule type" value="Genomic_DNA"/>
</dbReference>
<dbReference type="GeneID" id="56588430"/>
<dbReference type="OrthoDB" id="8662779at2"/>
<evidence type="ECO:0000313" key="1">
    <source>
        <dbReference type="EMBL" id="SAI66212.1"/>
    </source>
</evidence>
<dbReference type="PATRIC" id="fig|123899.6.peg.139"/>
<evidence type="ECO:0000313" key="2">
    <source>
        <dbReference type="Proteomes" id="UP000076825"/>
    </source>
</evidence>
<organism evidence="1 2">
    <name type="scientific">Bordetella trematum</name>
    <dbReference type="NCBI Taxonomy" id="123899"/>
    <lineage>
        <taxon>Bacteria</taxon>
        <taxon>Pseudomonadati</taxon>
        <taxon>Pseudomonadota</taxon>
        <taxon>Betaproteobacteria</taxon>
        <taxon>Burkholderiales</taxon>
        <taxon>Alcaligenaceae</taxon>
        <taxon>Bordetella</taxon>
    </lineage>
</organism>
<evidence type="ECO:0008006" key="3">
    <source>
        <dbReference type="Google" id="ProtNLM"/>
    </source>
</evidence>
<keyword evidence="2" id="KW-1185">Reference proteome</keyword>
<dbReference type="RefSeq" id="WP_127070880.1">
    <property type="nucleotide sequence ID" value="NZ_CP016340.1"/>
</dbReference>
<gene>
    <name evidence="1" type="ORF">SAMEA3906487_00150</name>
</gene>
<dbReference type="AlphaFoldDB" id="A0A157S717"/>
<protein>
    <recommendedName>
        <fullName evidence="3">HTH cro/C1-type domain-containing protein</fullName>
    </recommendedName>
</protein>
<sequence>MNPDEAPIRMHGGHDEETLVRRLLRSLDKAKRLAVMQACGWEDESSISQVISGRAGIKLEQLDALLGVLGLSIQEDEYMDYLRKGNTIGANCCRASASLGYCRAR</sequence>
<dbReference type="STRING" id="123899.SAMEA3906487_00150"/>
<dbReference type="KEGG" id="btrm:SAMEA390648700150"/>
<proteinExistence type="predicted"/>
<accession>A0A157S717</accession>